<evidence type="ECO:0000256" key="1">
    <source>
        <dbReference type="SAM" id="MobiDB-lite"/>
    </source>
</evidence>
<name>A0AA88XYJ6_PINIB</name>
<evidence type="ECO:0000313" key="4">
    <source>
        <dbReference type="Proteomes" id="UP001186944"/>
    </source>
</evidence>
<feature type="transmembrane region" description="Helical" evidence="2">
    <location>
        <begin position="38"/>
        <end position="56"/>
    </location>
</feature>
<reference evidence="3" key="1">
    <citation type="submission" date="2019-08" db="EMBL/GenBank/DDBJ databases">
        <title>The improved chromosome-level genome for the pearl oyster Pinctada fucata martensii using PacBio sequencing and Hi-C.</title>
        <authorList>
            <person name="Zheng Z."/>
        </authorList>
    </citation>
    <scope>NUCLEOTIDE SEQUENCE</scope>
    <source>
        <strain evidence="3">ZZ-2019</strain>
        <tissue evidence="3">Adductor muscle</tissue>
    </source>
</reference>
<gene>
    <name evidence="3" type="ORF">FSP39_005351</name>
</gene>
<evidence type="ECO:0000256" key="2">
    <source>
        <dbReference type="SAM" id="Phobius"/>
    </source>
</evidence>
<organism evidence="3 4">
    <name type="scientific">Pinctada imbricata</name>
    <name type="common">Atlantic pearl-oyster</name>
    <name type="synonym">Pinctada martensii</name>
    <dbReference type="NCBI Taxonomy" id="66713"/>
    <lineage>
        <taxon>Eukaryota</taxon>
        <taxon>Metazoa</taxon>
        <taxon>Spiralia</taxon>
        <taxon>Lophotrochozoa</taxon>
        <taxon>Mollusca</taxon>
        <taxon>Bivalvia</taxon>
        <taxon>Autobranchia</taxon>
        <taxon>Pteriomorphia</taxon>
        <taxon>Pterioida</taxon>
        <taxon>Pterioidea</taxon>
        <taxon>Pteriidae</taxon>
        <taxon>Pinctada</taxon>
    </lineage>
</organism>
<sequence>MQNQDKTGTKANKQKPPPYEKKRTPDMGVRPGAQRMKLVSGIICLLLAVSLAYPGYVKSADAEKGQLSYPQEDVRQSENVTDGSVTVNDGQIDDIYVRLIEDGAVFAPSYQPSNSQDVLVRKKRRIGKLFKLIGQGIKGAAKLIKGSPLKRLSRLRPRGKPTVSRSGGRTTYQYTKRGGYRQATKDFNSLKPTDVKTYNNGATRVGKVGEYTVNVRTSSSGGSPTLEYFKTGQRTEVHKIRYP</sequence>
<dbReference type="EMBL" id="VSWD01000009">
    <property type="protein sequence ID" value="KAK3092646.1"/>
    <property type="molecule type" value="Genomic_DNA"/>
</dbReference>
<keyword evidence="2" id="KW-1133">Transmembrane helix</keyword>
<accession>A0AA88XYJ6</accession>
<feature type="region of interest" description="Disordered" evidence="1">
    <location>
        <begin position="1"/>
        <end position="30"/>
    </location>
</feature>
<proteinExistence type="predicted"/>
<dbReference type="Proteomes" id="UP001186944">
    <property type="component" value="Unassembled WGS sequence"/>
</dbReference>
<keyword evidence="2" id="KW-0472">Membrane</keyword>
<comment type="caution">
    <text evidence="3">The sequence shown here is derived from an EMBL/GenBank/DDBJ whole genome shotgun (WGS) entry which is preliminary data.</text>
</comment>
<protein>
    <submittedName>
        <fullName evidence="3">Uncharacterized protein</fullName>
    </submittedName>
</protein>
<evidence type="ECO:0000313" key="3">
    <source>
        <dbReference type="EMBL" id="KAK3092646.1"/>
    </source>
</evidence>
<dbReference type="AlphaFoldDB" id="A0AA88XYJ6"/>
<keyword evidence="4" id="KW-1185">Reference proteome</keyword>
<keyword evidence="2" id="KW-0812">Transmembrane</keyword>
<feature type="compositionally biased region" description="Polar residues" evidence="1">
    <location>
        <begin position="1"/>
        <end position="11"/>
    </location>
</feature>